<dbReference type="Proteomes" id="UP000042054">
    <property type="component" value="Unassembled WGS sequence"/>
</dbReference>
<gene>
    <name evidence="1" type="ORF">ERS008555_02408</name>
</gene>
<organism evidence="1 2">
    <name type="scientific">Yersinia rohdei</name>
    <dbReference type="NCBI Taxonomy" id="29485"/>
    <lineage>
        <taxon>Bacteria</taxon>
        <taxon>Pseudomonadati</taxon>
        <taxon>Pseudomonadota</taxon>
        <taxon>Gammaproteobacteria</taxon>
        <taxon>Enterobacterales</taxon>
        <taxon>Yersiniaceae</taxon>
        <taxon>Yersinia</taxon>
    </lineage>
</organism>
<evidence type="ECO:0000313" key="2">
    <source>
        <dbReference type="Proteomes" id="UP000042054"/>
    </source>
</evidence>
<dbReference type="EMBL" id="CTKE01000011">
    <property type="protein sequence ID" value="CQI91468.1"/>
    <property type="molecule type" value="Genomic_DNA"/>
</dbReference>
<proteinExistence type="predicted"/>
<dbReference type="RefSeq" id="WP_050535065.1">
    <property type="nucleotide sequence ID" value="NZ_CTKE01000011.1"/>
</dbReference>
<name>A0A0U1HTV4_YERRO</name>
<accession>A0A0U1HTV4</accession>
<dbReference type="OrthoDB" id="1267255at2"/>
<evidence type="ECO:0000313" key="1">
    <source>
        <dbReference type="EMBL" id="CQI91468.1"/>
    </source>
</evidence>
<dbReference type="AlphaFoldDB" id="A0A0U1HTV4"/>
<sequence length="255" mass="28597">MAAIRDIVKSVDQSTEASAETKETLKILMDMVEAKAELFENQIDNNLITGKTIDNLNVPITKVISRKKEYRAVTSNRSDIIEEIGKSFSELFAGDESVIKSISSIVGKAFKAMMGVGKGQEGVSEMYEVIAEYPAIVRFDFKFWYRNIESESIFKYMENVFAVTAVKSVVDTSKLSFHDFIALYGPVLKEAFGDDKTKIKAFLGDAKEIYNLFQDGDLHNAGDLIQDYIDNSAVFYSVKSKPFTLTQSRVIESYS</sequence>
<protein>
    <submittedName>
        <fullName evidence="1">Uncharacterized protein</fullName>
    </submittedName>
</protein>
<reference evidence="1 2" key="1">
    <citation type="submission" date="2015-03" db="EMBL/GenBank/DDBJ databases">
        <authorList>
            <person name="Murphy D."/>
        </authorList>
    </citation>
    <scope>NUCLEOTIDE SEQUENCE [LARGE SCALE GENOMIC DNA]</scope>
    <source>
        <strain evidence="1 2">68/02</strain>
    </source>
</reference>